<sequence>VTGLSIRHIGEHFQRSNETISRYFQKMLVIFSSPPFYTTYIQLPTGESVPPKIRHNSKFWPFFQNAIGAIDGSHIHAAPPAFVHPNYQNRK</sequence>
<accession>A0A0C2ZD42</accession>
<dbReference type="STRING" id="1036808.A0A0C2ZD42"/>
<feature type="non-terminal residue" evidence="1">
    <location>
        <position position="91"/>
    </location>
</feature>
<dbReference type="OrthoDB" id="2642487at2759"/>
<protein>
    <recommendedName>
        <fullName evidence="3">DDE Tnp4 domain-containing protein</fullName>
    </recommendedName>
</protein>
<evidence type="ECO:0000313" key="2">
    <source>
        <dbReference type="Proteomes" id="UP000053989"/>
    </source>
</evidence>
<dbReference type="EMBL" id="KN822070">
    <property type="protein sequence ID" value="KIM59698.1"/>
    <property type="molecule type" value="Genomic_DNA"/>
</dbReference>
<dbReference type="HOGENOM" id="CLU_040082_6_1_1"/>
<reference evidence="1 2" key="1">
    <citation type="submission" date="2014-04" db="EMBL/GenBank/DDBJ databases">
        <authorList>
            <consortium name="DOE Joint Genome Institute"/>
            <person name="Kuo A."/>
            <person name="Kohler A."/>
            <person name="Nagy L.G."/>
            <person name="Floudas D."/>
            <person name="Copeland A."/>
            <person name="Barry K.W."/>
            <person name="Cichocki N."/>
            <person name="Veneault-Fourrey C."/>
            <person name="LaButti K."/>
            <person name="Lindquist E.A."/>
            <person name="Lipzen A."/>
            <person name="Lundell T."/>
            <person name="Morin E."/>
            <person name="Murat C."/>
            <person name="Sun H."/>
            <person name="Tunlid A."/>
            <person name="Henrissat B."/>
            <person name="Grigoriev I.V."/>
            <person name="Hibbett D.S."/>
            <person name="Martin F."/>
            <person name="Nordberg H.P."/>
            <person name="Cantor M.N."/>
            <person name="Hua S.X."/>
        </authorList>
    </citation>
    <scope>NUCLEOTIDE SEQUENCE [LARGE SCALE GENOMIC DNA]</scope>
    <source>
        <strain evidence="1 2">Foug A</strain>
    </source>
</reference>
<organism evidence="1 2">
    <name type="scientific">Scleroderma citrinum Foug A</name>
    <dbReference type="NCBI Taxonomy" id="1036808"/>
    <lineage>
        <taxon>Eukaryota</taxon>
        <taxon>Fungi</taxon>
        <taxon>Dikarya</taxon>
        <taxon>Basidiomycota</taxon>
        <taxon>Agaricomycotina</taxon>
        <taxon>Agaricomycetes</taxon>
        <taxon>Agaricomycetidae</taxon>
        <taxon>Boletales</taxon>
        <taxon>Sclerodermatineae</taxon>
        <taxon>Sclerodermataceae</taxon>
        <taxon>Scleroderma</taxon>
    </lineage>
</organism>
<feature type="non-terminal residue" evidence="1">
    <location>
        <position position="1"/>
    </location>
</feature>
<gene>
    <name evidence="1" type="ORF">SCLCIDRAFT_47379</name>
</gene>
<evidence type="ECO:0000313" key="1">
    <source>
        <dbReference type="EMBL" id="KIM59698.1"/>
    </source>
</evidence>
<proteinExistence type="predicted"/>
<dbReference type="InParanoid" id="A0A0C2ZD42"/>
<dbReference type="AlphaFoldDB" id="A0A0C2ZD42"/>
<evidence type="ECO:0008006" key="3">
    <source>
        <dbReference type="Google" id="ProtNLM"/>
    </source>
</evidence>
<reference evidence="2" key="2">
    <citation type="submission" date="2015-01" db="EMBL/GenBank/DDBJ databases">
        <title>Evolutionary Origins and Diversification of the Mycorrhizal Mutualists.</title>
        <authorList>
            <consortium name="DOE Joint Genome Institute"/>
            <consortium name="Mycorrhizal Genomics Consortium"/>
            <person name="Kohler A."/>
            <person name="Kuo A."/>
            <person name="Nagy L.G."/>
            <person name="Floudas D."/>
            <person name="Copeland A."/>
            <person name="Barry K.W."/>
            <person name="Cichocki N."/>
            <person name="Veneault-Fourrey C."/>
            <person name="LaButti K."/>
            <person name="Lindquist E.A."/>
            <person name="Lipzen A."/>
            <person name="Lundell T."/>
            <person name="Morin E."/>
            <person name="Murat C."/>
            <person name="Riley R."/>
            <person name="Ohm R."/>
            <person name="Sun H."/>
            <person name="Tunlid A."/>
            <person name="Henrissat B."/>
            <person name="Grigoriev I.V."/>
            <person name="Hibbett D.S."/>
            <person name="Martin F."/>
        </authorList>
    </citation>
    <scope>NUCLEOTIDE SEQUENCE [LARGE SCALE GENOMIC DNA]</scope>
    <source>
        <strain evidence="2">Foug A</strain>
    </source>
</reference>
<keyword evidence="2" id="KW-1185">Reference proteome</keyword>
<name>A0A0C2ZD42_9AGAM</name>
<dbReference type="Proteomes" id="UP000053989">
    <property type="component" value="Unassembled WGS sequence"/>
</dbReference>